<dbReference type="InterPro" id="IPR037523">
    <property type="entry name" value="VOC_core"/>
</dbReference>
<evidence type="ECO:0000313" key="3">
    <source>
        <dbReference type="EMBL" id="AEI45506.1"/>
    </source>
</evidence>
<evidence type="ECO:0000256" key="1">
    <source>
        <dbReference type="ARBA" id="ARBA00022723"/>
    </source>
</evidence>
<protein>
    <submittedName>
        <fullName evidence="3">Putative glyoxalase</fullName>
    </submittedName>
</protein>
<dbReference type="GO" id="GO:0004462">
    <property type="term" value="F:lactoylglutathione lyase activity"/>
    <property type="evidence" value="ECO:0007669"/>
    <property type="project" value="InterPro"/>
</dbReference>
<dbReference type="InterPro" id="IPR018146">
    <property type="entry name" value="Glyoxalase_1_CS"/>
</dbReference>
<organism evidence="3 4">
    <name type="scientific">Paenibacillus mucilaginosus (strain KNP414)</name>
    <dbReference type="NCBI Taxonomy" id="1036673"/>
    <lineage>
        <taxon>Bacteria</taxon>
        <taxon>Bacillati</taxon>
        <taxon>Bacillota</taxon>
        <taxon>Bacilli</taxon>
        <taxon>Bacillales</taxon>
        <taxon>Paenibacillaceae</taxon>
        <taxon>Paenibacillus</taxon>
    </lineage>
</organism>
<dbReference type="InterPro" id="IPR051332">
    <property type="entry name" value="Fosfomycin_Res_Enzymes"/>
</dbReference>
<name>F8FIQ2_PAEMK</name>
<dbReference type="Pfam" id="PF00903">
    <property type="entry name" value="Glyoxalase"/>
    <property type="match status" value="1"/>
</dbReference>
<reference evidence="4" key="1">
    <citation type="submission" date="2011-06" db="EMBL/GenBank/DDBJ databases">
        <title>Complete genome sequence of Paenibacillus mucilaginosus KNP414.</title>
        <authorList>
            <person name="Wang J."/>
            <person name="Hu S."/>
            <person name="Hu X."/>
            <person name="Zhang B."/>
            <person name="Dong D."/>
            <person name="Zhang S."/>
            <person name="Zhao K."/>
            <person name="Wu D."/>
        </authorList>
    </citation>
    <scope>NUCLEOTIDE SEQUENCE [LARGE SCALE GENOMIC DNA]</scope>
    <source>
        <strain evidence="4">KNP414</strain>
    </source>
</reference>
<reference evidence="3 4" key="2">
    <citation type="journal article" date="2013" name="Genome Announc.">
        <title>Genome Sequence of Growth-Improving Paenibacillus mucilaginosus Strain KNP414.</title>
        <authorList>
            <person name="Lu J.J."/>
            <person name="Wang J.F."/>
            <person name="Hu X.F."/>
        </authorList>
    </citation>
    <scope>NUCLEOTIDE SEQUENCE [LARGE SCALE GENOMIC DNA]</scope>
    <source>
        <strain evidence="3 4">KNP414</strain>
    </source>
</reference>
<dbReference type="HOGENOM" id="CLU_046006_9_2_9"/>
<accession>F8FIQ2</accession>
<dbReference type="PATRIC" id="fig|1036673.3.peg.6525"/>
<dbReference type="PROSITE" id="PS51819">
    <property type="entry name" value="VOC"/>
    <property type="match status" value="1"/>
</dbReference>
<dbReference type="InterPro" id="IPR029068">
    <property type="entry name" value="Glyas_Bleomycin-R_OHBP_Dase"/>
</dbReference>
<dbReference type="Proteomes" id="UP000006620">
    <property type="component" value="Chromosome"/>
</dbReference>
<proteinExistence type="predicted"/>
<dbReference type="Gene3D" id="3.10.180.10">
    <property type="entry name" value="2,3-Dihydroxybiphenyl 1,2-Dioxygenase, domain 1"/>
    <property type="match status" value="1"/>
</dbReference>
<sequence>MKTGHVGLNVTDLDRSAAFYRRVFGFQEKYRSDEAGREFAFLGDDSGLVITLWQQSEGTFDAGRPGLHHLSFEAASVEQIRSIEEGLRADGVELIYDGIVPHGETANSGGIFFLDPDGIRLEIYVPEGVQGHAHTHTEGPACGFF</sequence>
<feature type="domain" description="VOC" evidence="2">
    <location>
        <begin position="2"/>
        <end position="126"/>
    </location>
</feature>
<dbReference type="PANTHER" id="PTHR36113:SF3">
    <property type="entry name" value="SLL5075 PROTEIN"/>
    <property type="match status" value="1"/>
</dbReference>
<dbReference type="InterPro" id="IPR004360">
    <property type="entry name" value="Glyas_Fos-R_dOase_dom"/>
</dbReference>
<dbReference type="PANTHER" id="PTHR36113">
    <property type="entry name" value="LYASE, PUTATIVE-RELATED-RELATED"/>
    <property type="match status" value="1"/>
</dbReference>
<evidence type="ECO:0000313" key="4">
    <source>
        <dbReference type="Proteomes" id="UP000006620"/>
    </source>
</evidence>
<dbReference type="RefSeq" id="WP_013920648.1">
    <property type="nucleotide sequence ID" value="NC_015690.1"/>
</dbReference>
<evidence type="ECO:0000259" key="2">
    <source>
        <dbReference type="PROSITE" id="PS51819"/>
    </source>
</evidence>
<dbReference type="GO" id="GO:0046872">
    <property type="term" value="F:metal ion binding"/>
    <property type="evidence" value="ECO:0007669"/>
    <property type="project" value="UniProtKB-KW"/>
</dbReference>
<keyword evidence="1" id="KW-0479">Metal-binding</keyword>
<dbReference type="KEGG" id="pms:KNP414_06994"/>
<dbReference type="CDD" id="cd06587">
    <property type="entry name" value="VOC"/>
    <property type="match status" value="1"/>
</dbReference>
<dbReference type="SUPFAM" id="SSF54593">
    <property type="entry name" value="Glyoxalase/Bleomycin resistance protein/Dihydroxybiphenyl dioxygenase"/>
    <property type="match status" value="1"/>
</dbReference>
<dbReference type="EMBL" id="CP002869">
    <property type="protein sequence ID" value="AEI45506.1"/>
    <property type="molecule type" value="Genomic_DNA"/>
</dbReference>
<dbReference type="AlphaFoldDB" id="F8FIQ2"/>
<dbReference type="PROSITE" id="PS00934">
    <property type="entry name" value="GLYOXALASE_I_1"/>
    <property type="match status" value="1"/>
</dbReference>
<gene>
    <name evidence="3" type="ordered locus">KNP414_06994</name>
</gene>